<evidence type="ECO:0000313" key="4">
    <source>
        <dbReference type="Proteomes" id="UP000246099"/>
    </source>
</evidence>
<evidence type="ECO:0000256" key="1">
    <source>
        <dbReference type="SAM" id="SignalP"/>
    </source>
</evidence>
<organism evidence="3 4">
    <name type="scientific">Chitinophaga alhagiae</name>
    <dbReference type="NCBI Taxonomy" id="2203219"/>
    <lineage>
        <taxon>Bacteria</taxon>
        <taxon>Pseudomonadati</taxon>
        <taxon>Bacteroidota</taxon>
        <taxon>Chitinophagia</taxon>
        <taxon>Chitinophagales</taxon>
        <taxon>Chitinophagaceae</taxon>
        <taxon>Chitinophaga</taxon>
    </lineage>
</organism>
<name>A0ABN5LPJ5_9BACT</name>
<dbReference type="Pfam" id="PF18935">
    <property type="entry name" value="DUF5683"/>
    <property type="match status" value="1"/>
</dbReference>
<dbReference type="Proteomes" id="UP000246099">
    <property type="component" value="Chromosome"/>
</dbReference>
<dbReference type="InterPro" id="IPR043738">
    <property type="entry name" value="DUF5683"/>
</dbReference>
<dbReference type="EMBL" id="CP029600">
    <property type="protein sequence ID" value="AWO00395.1"/>
    <property type="molecule type" value="Genomic_DNA"/>
</dbReference>
<protein>
    <recommendedName>
        <fullName evidence="2">DUF5683 domain-containing protein</fullName>
    </recommendedName>
</protein>
<sequence>MKNKTGYVLVYTLLCLLFLPAITSHAQDTTGNRMIRDSLARRHAMPVQRDTVIVDPTVIDSLPVDYKALHSPRKAAFYSAVLPGLGQIYNREYWKVPLVYAALGVSTGVFIWNMDKYKEFRDAYRMRRANQNNPAYEDKYPNYTNSDLTYLRDAYRQYVDYSVLVFVAAYALNIVDATVFAHLRQFDISDDLSIRISPTLLNNRTPGIGLRLSLGPRKAKPGLAFR</sequence>
<keyword evidence="4" id="KW-1185">Reference proteome</keyword>
<keyword evidence="1" id="KW-0732">Signal</keyword>
<feature type="signal peptide" evidence="1">
    <location>
        <begin position="1"/>
        <end position="26"/>
    </location>
</feature>
<feature type="chain" id="PRO_5045590008" description="DUF5683 domain-containing protein" evidence="1">
    <location>
        <begin position="27"/>
        <end position="226"/>
    </location>
</feature>
<proteinExistence type="predicted"/>
<reference evidence="3 4" key="1">
    <citation type="submission" date="2018-05" db="EMBL/GenBank/DDBJ databases">
        <title>Chitinophaga sp. nov., isolated from rhizosphere soil of Alhagi.</title>
        <authorList>
            <person name="Liu Y."/>
        </authorList>
    </citation>
    <scope>NUCLEOTIDE SEQUENCE [LARGE SCALE GENOMIC DNA]</scope>
    <source>
        <strain evidence="3 4">T22</strain>
    </source>
</reference>
<feature type="domain" description="DUF5683" evidence="2">
    <location>
        <begin position="70"/>
        <end position="213"/>
    </location>
</feature>
<gene>
    <name evidence="3" type="ORF">DLD77_01065</name>
</gene>
<accession>A0ABN5LPJ5</accession>
<evidence type="ECO:0000313" key="3">
    <source>
        <dbReference type="EMBL" id="AWO00395.1"/>
    </source>
</evidence>
<evidence type="ECO:0000259" key="2">
    <source>
        <dbReference type="Pfam" id="PF18935"/>
    </source>
</evidence>